<reference evidence="4 5" key="1">
    <citation type="submission" date="2019-06" db="EMBL/GenBank/DDBJ databases">
        <title>Genome Sequence of the Brown Rot Fungal Pathogen Monilinia laxa.</title>
        <authorList>
            <person name="De Miccolis Angelini R.M."/>
            <person name="Landi L."/>
            <person name="Abate D."/>
            <person name="Pollastro S."/>
            <person name="Romanazzi G."/>
            <person name="Faretra F."/>
        </authorList>
    </citation>
    <scope>NUCLEOTIDE SEQUENCE [LARGE SCALE GENOMIC DNA]</scope>
    <source>
        <strain evidence="4 5">Mlax316</strain>
    </source>
</reference>
<comment type="caution">
    <text evidence="4">The sequence shown here is derived from an EMBL/GenBank/DDBJ whole genome shotgun (WGS) entry which is preliminary data.</text>
</comment>
<dbReference type="Pfam" id="PF20400">
    <property type="entry name" value="BAR_4"/>
    <property type="match status" value="1"/>
</dbReference>
<name>A0A5N6JW36_MONLA</name>
<keyword evidence="1" id="KW-0597">Phosphoprotein</keyword>
<protein>
    <recommendedName>
        <fullName evidence="3">PH domain-containing protein</fullName>
    </recommendedName>
</protein>
<dbReference type="InterPro" id="IPR011993">
    <property type="entry name" value="PH-like_dom_sf"/>
</dbReference>
<dbReference type="InterPro" id="IPR001849">
    <property type="entry name" value="PH_domain"/>
</dbReference>
<evidence type="ECO:0000313" key="4">
    <source>
        <dbReference type="EMBL" id="KAB8293151.1"/>
    </source>
</evidence>
<dbReference type="Gene3D" id="2.30.29.30">
    <property type="entry name" value="Pleckstrin-homology domain (PH domain)/Phosphotyrosine-binding domain (PTB)"/>
    <property type="match status" value="1"/>
</dbReference>
<evidence type="ECO:0000313" key="5">
    <source>
        <dbReference type="Proteomes" id="UP000326757"/>
    </source>
</evidence>
<feature type="region of interest" description="Disordered" evidence="2">
    <location>
        <begin position="529"/>
        <end position="588"/>
    </location>
</feature>
<dbReference type="OrthoDB" id="5598057at2759"/>
<proteinExistence type="predicted"/>
<evidence type="ECO:0000256" key="1">
    <source>
        <dbReference type="ARBA" id="ARBA00022553"/>
    </source>
</evidence>
<feature type="region of interest" description="Disordered" evidence="2">
    <location>
        <begin position="1"/>
        <end position="124"/>
    </location>
</feature>
<dbReference type="PANTHER" id="PTHR31941">
    <property type="entry name" value="CYTOSKELETAL SIGNALING PROTEIN SLM1"/>
    <property type="match status" value="1"/>
</dbReference>
<dbReference type="CDD" id="cd13311">
    <property type="entry name" value="PH_Slm1"/>
    <property type="match status" value="1"/>
</dbReference>
<dbReference type="PROSITE" id="PS50003">
    <property type="entry name" value="PH_DOMAIN"/>
    <property type="match status" value="1"/>
</dbReference>
<organism evidence="4 5">
    <name type="scientific">Monilinia laxa</name>
    <name type="common">Brown rot fungus</name>
    <name type="synonym">Sclerotinia laxa</name>
    <dbReference type="NCBI Taxonomy" id="61186"/>
    <lineage>
        <taxon>Eukaryota</taxon>
        <taxon>Fungi</taxon>
        <taxon>Dikarya</taxon>
        <taxon>Ascomycota</taxon>
        <taxon>Pezizomycotina</taxon>
        <taxon>Leotiomycetes</taxon>
        <taxon>Helotiales</taxon>
        <taxon>Sclerotiniaceae</taxon>
        <taxon>Monilinia</taxon>
    </lineage>
</organism>
<dbReference type="PANTHER" id="PTHR31941:SF16">
    <property type="entry name" value="PHOSPHATIDYLINOSITOL 4,5-BISPHOSPHATE-BINDING PROTEIN SLM1-RELATED"/>
    <property type="match status" value="1"/>
</dbReference>
<dbReference type="Proteomes" id="UP000326757">
    <property type="component" value="Unassembled WGS sequence"/>
</dbReference>
<feature type="domain" description="PH" evidence="3">
    <location>
        <begin position="415"/>
        <end position="518"/>
    </location>
</feature>
<sequence length="962" mass="105566">MSTIGTNSAIPAPSQSYLDRGYGAASTPRARPQSQIPNGDPAVTDFGTDYLEPPANTQNSQGKFNEEWDASQRGSSIIGGSMHRSHSVMSQGDTLIPSRGGTLKKKASLRRSGSRRSSRAGSVRSLVVHPQGDIDDLHSAFYSPVPTSGNPTEILANRFQSWRKVLKDLIVYFKEIQSQYEHRAKSLLKVSNVINNTTAPSVFLPAGGIDDALQILRNYHKSAIAEANKSRDIEQDVILALTGLRSDLQQKIKEIKGLSGDFKNSVDKEMDATRKAVTALQEGLGQSDVDPSQMTGKHDPYLLRLAVDRQVEKQIDEENYLHQAYLNLEASGRELEAIVVGEIQKSYNALAGILKREADGAYSAMDELRTGPIAMPKDHEWTAFVESDEHFIDPKIPVRRAEIIRYPGQDNELAGCIREGLLERKSKFLKSYTPGWYVLSPTHLHEFRSADKLQAPIMSLYLPEQKLGSHSNEGGSSNKFILKGRQTGTLHRGHSWVFRAETRDTLLAWYEDIKTLTEKSPQERNAFVRQHARSVSGTSQRANSISSDGVMDEEDEEPFSTNASAIVGTQGLKQEQKRPEPGGRFPSDLQVDAARGLQAPLSPSSGSSLLGGDAEDAVVAAAALPASGVGQHYGEDPNPASPTHAQMINQAAKEDGVNPYTYEPIQNTNTTHDDHHELPAAAAVGLSGAALGVAGTAAYNDHELQKQQEQAAMEATTIAAPDTDQLREQADREAALIAAPDDHVHEGNAQQQADLADLAATTIAAPDTNMSGGRSLGDISSAAPWFNEAQETAALTTAVPNPEPKSAETILDPLAKDLARPTLAAGQNHQSVGSISQLHVPGEFPRTRTETGSSFESRERGIFERVLYVYLFGGMRDWEVIDMVHGMDGWVDWMDWMDWMDWNGMEREGLGWFGKKFLQFFHSRGTQWNAMQWDGMIFLVDWFTAGYLAVANYIYPEYENIS</sequence>
<feature type="compositionally biased region" description="Polar residues" evidence="2">
    <location>
        <begin position="1"/>
        <end position="17"/>
    </location>
</feature>
<feature type="compositionally biased region" description="Polar residues" evidence="2">
    <location>
        <begin position="533"/>
        <end position="547"/>
    </location>
</feature>
<dbReference type="InterPro" id="IPR046869">
    <property type="entry name" value="SLM1/RGC1-like_PH"/>
</dbReference>
<dbReference type="InterPro" id="IPR046868">
    <property type="entry name" value="BAR_4"/>
</dbReference>
<keyword evidence="5" id="KW-1185">Reference proteome</keyword>
<dbReference type="InterPro" id="IPR043453">
    <property type="entry name" value="Slm1_PH"/>
</dbReference>
<dbReference type="SUPFAM" id="SSF50729">
    <property type="entry name" value="PH domain-like"/>
    <property type="match status" value="1"/>
</dbReference>
<dbReference type="EMBL" id="VIGI01000012">
    <property type="protein sequence ID" value="KAB8293151.1"/>
    <property type="molecule type" value="Genomic_DNA"/>
</dbReference>
<evidence type="ECO:0000256" key="2">
    <source>
        <dbReference type="SAM" id="MobiDB-lite"/>
    </source>
</evidence>
<dbReference type="SMART" id="SM00233">
    <property type="entry name" value="PH"/>
    <property type="match status" value="1"/>
</dbReference>
<dbReference type="Pfam" id="PF20399">
    <property type="entry name" value="PH_20"/>
    <property type="match status" value="1"/>
</dbReference>
<dbReference type="AlphaFoldDB" id="A0A5N6JW36"/>
<gene>
    <name evidence="4" type="ORF">EYC80_007499</name>
</gene>
<accession>A0A5N6JW36</accession>
<feature type="compositionally biased region" description="Basic residues" evidence="2">
    <location>
        <begin position="102"/>
        <end position="118"/>
    </location>
</feature>
<evidence type="ECO:0000259" key="3">
    <source>
        <dbReference type="PROSITE" id="PS50003"/>
    </source>
</evidence>